<dbReference type="InterPro" id="IPR015991">
    <property type="entry name" value="TatD/YcfH-like"/>
</dbReference>
<dbReference type="InterPro" id="IPR032466">
    <property type="entry name" value="Metal_Hydrolase"/>
</dbReference>
<dbReference type="GO" id="GO:0004536">
    <property type="term" value="F:DNA nuclease activity"/>
    <property type="evidence" value="ECO:0007669"/>
    <property type="project" value="InterPro"/>
</dbReference>
<keyword evidence="1" id="KW-0479">Metal-binding</keyword>
<dbReference type="GO" id="GO:0046872">
    <property type="term" value="F:metal ion binding"/>
    <property type="evidence" value="ECO:0007669"/>
    <property type="project" value="UniProtKB-KW"/>
</dbReference>
<dbReference type="EMBL" id="CAEZXS010000195">
    <property type="protein sequence ID" value="CAB4709987.1"/>
    <property type="molecule type" value="Genomic_DNA"/>
</dbReference>
<dbReference type="PIRSF" id="PIRSF005902">
    <property type="entry name" value="DNase_TatD"/>
    <property type="match status" value="1"/>
</dbReference>
<dbReference type="PANTHER" id="PTHR46124">
    <property type="entry name" value="D-AMINOACYL-TRNA DEACYLASE"/>
    <property type="match status" value="1"/>
</dbReference>
<dbReference type="GO" id="GO:0005829">
    <property type="term" value="C:cytosol"/>
    <property type="evidence" value="ECO:0007669"/>
    <property type="project" value="TreeGrafter"/>
</dbReference>
<gene>
    <name evidence="3" type="ORF">UFOPK2582_01376</name>
    <name evidence="4" type="ORF">UFOPK3046_01196</name>
</gene>
<keyword evidence="2" id="KW-0378">Hydrolase</keyword>
<dbReference type="PROSITE" id="PS01090">
    <property type="entry name" value="TATD_2"/>
    <property type="match status" value="1"/>
</dbReference>
<dbReference type="GO" id="GO:0016788">
    <property type="term" value="F:hydrolase activity, acting on ester bonds"/>
    <property type="evidence" value="ECO:0007669"/>
    <property type="project" value="InterPro"/>
</dbReference>
<dbReference type="NCBIfam" id="TIGR00010">
    <property type="entry name" value="YchF/TatD family DNA exonuclease"/>
    <property type="match status" value="1"/>
</dbReference>
<reference evidence="3" key="1">
    <citation type="submission" date="2020-05" db="EMBL/GenBank/DDBJ databases">
        <authorList>
            <person name="Chiriac C."/>
            <person name="Salcher M."/>
            <person name="Ghai R."/>
            <person name="Kavagutti S V."/>
        </authorList>
    </citation>
    <scope>NUCLEOTIDE SEQUENCE</scope>
</reference>
<dbReference type="PANTHER" id="PTHR46124:SF2">
    <property type="entry name" value="D-AMINOACYL-TRNA DEACYLASE"/>
    <property type="match status" value="1"/>
</dbReference>
<sequence length="260" mass="27638">MSLTPSLQWIDNHCHLEDDSSLGSVLEASSEAGVTQMITVGTDAVSSASCVALAAQYEQVWATVGLHPHDAAEGLDAVLEVVKANAGNPKMVAIGECGLDYHYDHAPRQIQRKVFAQQIALAHEYDLPLVIHTRNAWEETFEILDAESIPTRTVFHCFTGGVDEAAGCIERGALLSISGIVTFPSADDVRSAVCSAPLSALMVETDSPFLTPVPHRGKPNTPALVGLIGAEIARLHEVGLSIVANETTATARQFYGLDAP</sequence>
<organism evidence="3">
    <name type="scientific">freshwater metagenome</name>
    <dbReference type="NCBI Taxonomy" id="449393"/>
    <lineage>
        <taxon>unclassified sequences</taxon>
        <taxon>metagenomes</taxon>
        <taxon>ecological metagenomes</taxon>
    </lineage>
</organism>
<evidence type="ECO:0000313" key="4">
    <source>
        <dbReference type="EMBL" id="CAB4811711.1"/>
    </source>
</evidence>
<proteinExistence type="predicted"/>
<accession>A0A6J6QFE8</accession>
<evidence type="ECO:0000256" key="2">
    <source>
        <dbReference type="ARBA" id="ARBA00022801"/>
    </source>
</evidence>
<dbReference type="SUPFAM" id="SSF51556">
    <property type="entry name" value="Metallo-dependent hydrolases"/>
    <property type="match status" value="1"/>
</dbReference>
<evidence type="ECO:0000256" key="1">
    <source>
        <dbReference type="ARBA" id="ARBA00022723"/>
    </source>
</evidence>
<dbReference type="FunFam" id="3.20.20.140:FF:000005">
    <property type="entry name" value="TatD family hydrolase"/>
    <property type="match status" value="1"/>
</dbReference>
<dbReference type="Gene3D" id="3.20.20.140">
    <property type="entry name" value="Metal-dependent hydrolases"/>
    <property type="match status" value="1"/>
</dbReference>
<protein>
    <submittedName>
        <fullName evidence="3">Unannotated protein</fullName>
    </submittedName>
</protein>
<dbReference type="CDD" id="cd01310">
    <property type="entry name" value="TatD_DNAse"/>
    <property type="match status" value="1"/>
</dbReference>
<dbReference type="AlphaFoldDB" id="A0A6J6QFE8"/>
<dbReference type="EMBL" id="CAFAAQ010000109">
    <property type="protein sequence ID" value="CAB4811711.1"/>
    <property type="molecule type" value="Genomic_DNA"/>
</dbReference>
<dbReference type="Pfam" id="PF01026">
    <property type="entry name" value="TatD_DNase"/>
    <property type="match status" value="1"/>
</dbReference>
<dbReference type="InterPro" id="IPR001130">
    <property type="entry name" value="TatD-like"/>
</dbReference>
<name>A0A6J6QFE8_9ZZZZ</name>
<evidence type="ECO:0000313" key="3">
    <source>
        <dbReference type="EMBL" id="CAB4709987.1"/>
    </source>
</evidence>
<dbReference type="InterPro" id="IPR018228">
    <property type="entry name" value="DNase_TatD-rel_CS"/>
</dbReference>